<keyword evidence="5 8" id="KW-0812">Transmembrane</keyword>
<dbReference type="InterPro" id="IPR000522">
    <property type="entry name" value="ABC_transptr_permease_BtuC"/>
</dbReference>
<comment type="subcellular location">
    <subcellularLocation>
        <location evidence="1">Cell membrane</location>
        <topology evidence="1">Multi-pass membrane protein</topology>
    </subcellularLocation>
</comment>
<dbReference type="RefSeq" id="WP_218320785.1">
    <property type="nucleotide sequence ID" value="NZ_JAEEGC010000053.1"/>
</dbReference>
<accession>A0A949TUI6</accession>
<evidence type="ECO:0000256" key="8">
    <source>
        <dbReference type="SAM" id="Phobius"/>
    </source>
</evidence>
<evidence type="ECO:0000256" key="6">
    <source>
        <dbReference type="ARBA" id="ARBA00022989"/>
    </source>
</evidence>
<evidence type="ECO:0000256" key="1">
    <source>
        <dbReference type="ARBA" id="ARBA00004651"/>
    </source>
</evidence>
<dbReference type="PANTHER" id="PTHR30472:SF70">
    <property type="entry name" value="MOLYBDATE IMPORT SYSTEM PERMEASE PROTEIN MOLB"/>
    <property type="match status" value="1"/>
</dbReference>
<dbReference type="PANTHER" id="PTHR30472">
    <property type="entry name" value="FERRIC ENTEROBACTIN TRANSPORT SYSTEM PERMEASE PROTEIN"/>
    <property type="match status" value="1"/>
</dbReference>
<keyword evidence="6 8" id="KW-1133">Transmembrane helix</keyword>
<dbReference type="Proteomes" id="UP000694308">
    <property type="component" value="Unassembled WGS sequence"/>
</dbReference>
<comment type="similarity">
    <text evidence="2">Belongs to the binding-protein-dependent transport system permease family. FecCD subfamily.</text>
</comment>
<evidence type="ECO:0000256" key="2">
    <source>
        <dbReference type="ARBA" id="ARBA00007935"/>
    </source>
</evidence>
<evidence type="ECO:0000256" key="3">
    <source>
        <dbReference type="ARBA" id="ARBA00022448"/>
    </source>
</evidence>
<feature type="transmembrane region" description="Helical" evidence="8">
    <location>
        <begin position="304"/>
        <end position="322"/>
    </location>
</feature>
<proteinExistence type="inferred from homology"/>
<reference evidence="9" key="1">
    <citation type="submission" date="2020-12" db="EMBL/GenBank/DDBJ databases">
        <title>Clostridium thailandense sp. nov., a novel acetogenic bacterium isolated from peat land soil in Thailand.</title>
        <authorList>
            <person name="Chaikitkaew S."/>
            <person name="Birkeland N.K."/>
        </authorList>
    </citation>
    <scope>NUCLEOTIDE SEQUENCE</scope>
    <source>
        <strain evidence="9">PL3</strain>
    </source>
</reference>
<evidence type="ECO:0000256" key="7">
    <source>
        <dbReference type="ARBA" id="ARBA00023136"/>
    </source>
</evidence>
<evidence type="ECO:0000313" key="10">
    <source>
        <dbReference type="Proteomes" id="UP000694308"/>
    </source>
</evidence>
<keyword evidence="3" id="KW-0813">Transport</keyword>
<feature type="transmembrane region" description="Helical" evidence="8">
    <location>
        <begin position="27"/>
        <end position="46"/>
    </location>
</feature>
<evidence type="ECO:0000313" key="9">
    <source>
        <dbReference type="EMBL" id="MBV7273716.1"/>
    </source>
</evidence>
<feature type="transmembrane region" description="Helical" evidence="8">
    <location>
        <begin position="89"/>
        <end position="107"/>
    </location>
</feature>
<feature type="transmembrane region" description="Helical" evidence="8">
    <location>
        <begin position="171"/>
        <end position="191"/>
    </location>
</feature>
<sequence length="360" mass="39018">MNITEKQHIKMLEYKQSISEKKNRAKMISVTGILILLLIIALIISISTGRYAISPVQMFTIIFGKLFGLEQTWPETLETVLFSVRIPRILVSLMVGSALSMAGATYQGLFKNPMVSPDILGASAGAGFGAAIAILFSFSGFGIQVSAFIMGIVAVGLSYFLSIIIGRRNNAVLILVLTGMVVQSLFSSFISITKYVADPDSKLPAITFWLMGGLNSVTWNEVIDMVVPLIVATIPLFLIRYKINVLSFGEEEAQAMGIDTKKIRLIIIICATLLTASAVSVSGMIGWIGLIIPHIARLIVGPNYKILLPTSLLVGSIFILIVDDLARSLFATEIPLGILTAIIGAPFFLYLLVRERSSEA</sequence>
<name>A0A949TUI6_9CLOT</name>
<protein>
    <submittedName>
        <fullName evidence="9">Iron ABC transporter permease</fullName>
    </submittedName>
</protein>
<dbReference type="GO" id="GO:0022857">
    <property type="term" value="F:transmembrane transporter activity"/>
    <property type="evidence" value="ECO:0007669"/>
    <property type="project" value="InterPro"/>
</dbReference>
<dbReference type="FunFam" id="1.10.3470.10:FF:000001">
    <property type="entry name" value="Vitamin B12 ABC transporter permease BtuC"/>
    <property type="match status" value="1"/>
</dbReference>
<feature type="transmembrane region" description="Helical" evidence="8">
    <location>
        <begin position="334"/>
        <end position="353"/>
    </location>
</feature>
<keyword evidence="7 8" id="KW-0472">Membrane</keyword>
<evidence type="ECO:0000256" key="5">
    <source>
        <dbReference type="ARBA" id="ARBA00022692"/>
    </source>
</evidence>
<dbReference type="GO" id="GO:0005886">
    <property type="term" value="C:plasma membrane"/>
    <property type="evidence" value="ECO:0007669"/>
    <property type="project" value="UniProtKB-SubCell"/>
</dbReference>
<feature type="transmembrane region" description="Helical" evidence="8">
    <location>
        <begin position="225"/>
        <end position="243"/>
    </location>
</feature>
<feature type="transmembrane region" description="Helical" evidence="8">
    <location>
        <begin position="145"/>
        <end position="165"/>
    </location>
</feature>
<feature type="transmembrane region" description="Helical" evidence="8">
    <location>
        <begin position="119"/>
        <end position="138"/>
    </location>
</feature>
<gene>
    <name evidence="9" type="ORF">I6U48_12430</name>
</gene>
<evidence type="ECO:0000256" key="4">
    <source>
        <dbReference type="ARBA" id="ARBA00022475"/>
    </source>
</evidence>
<dbReference type="GO" id="GO:0033214">
    <property type="term" value="P:siderophore-iron import into cell"/>
    <property type="evidence" value="ECO:0007669"/>
    <property type="project" value="TreeGrafter"/>
</dbReference>
<comment type="caution">
    <text evidence="9">The sequence shown here is derived from an EMBL/GenBank/DDBJ whole genome shotgun (WGS) entry which is preliminary data.</text>
</comment>
<dbReference type="EMBL" id="JAEEGC010000053">
    <property type="protein sequence ID" value="MBV7273716.1"/>
    <property type="molecule type" value="Genomic_DNA"/>
</dbReference>
<feature type="transmembrane region" description="Helical" evidence="8">
    <location>
        <begin position="263"/>
        <end position="292"/>
    </location>
</feature>
<dbReference type="CDD" id="cd06550">
    <property type="entry name" value="TM_ABC_iron-siderophores_like"/>
    <property type="match status" value="1"/>
</dbReference>
<keyword evidence="4" id="KW-1003">Cell membrane</keyword>
<dbReference type="AlphaFoldDB" id="A0A949TUI6"/>
<dbReference type="Pfam" id="PF01032">
    <property type="entry name" value="FecCD"/>
    <property type="match status" value="1"/>
</dbReference>
<keyword evidence="10" id="KW-1185">Reference proteome</keyword>
<organism evidence="9 10">
    <name type="scientific">Clostridium thailandense</name>
    <dbReference type="NCBI Taxonomy" id="2794346"/>
    <lineage>
        <taxon>Bacteria</taxon>
        <taxon>Bacillati</taxon>
        <taxon>Bacillota</taxon>
        <taxon>Clostridia</taxon>
        <taxon>Eubacteriales</taxon>
        <taxon>Clostridiaceae</taxon>
        <taxon>Clostridium</taxon>
    </lineage>
</organism>